<sequence length="835" mass="92025">MYGDCQVLSSIGVGNGGGGGGVSTDSIYSSTIQNPNFNYMPNIPYHTFSSIIPKEEGVGMGTMRGGKEEMEMSGSGSEHMEGLSGNEQETDQQQSPQPPTKKKRYHRHTARQIQEMEAMFKECPHPDDKQRMKLSQDLGLKPRQVKFWFQNRRTQMKAQQDRQDNVILRQENDNLKNENYRLQAALRSIICPNCGGPAMLGDMGFDEQQLRLENARLKDEFERVCCLASRYSGRPIQEMGEAPPLLPTSLDLEMSIYPRHFEDDSIPNCNDLIPLPFMPENSQFPGTGDLIMEEEKPLALDLAISSMDELVKLCLTDEPLWMPSNENGKQVLNFEEHARIFQWSMNVKPNAASEFRLEATRDAAVVIMNSITLVDAFLDANKWVELFPSIISRAKTLQIITSGVSGHASGSLHLMYAELQTLSPLVPTREAHFFRYCQQNVEEGSWAIVDFPLESLNESFEGASFPRYKRRPSGCIIQDMPNGYSRVTWVEHAEMEDKPIHQIFDQFVESGMAFGAQRWLAVLQRQCERLASLMARNISDLGVIPSPEARKNLMNLAQRMIRSFSLSISTSCGQSWTALSDSADDTVRITTRKITEPGQPNGLILSAVSTTWLPHHHYQVFDLLRDERRRAQLDVVSNGNSLHEVAHIANGSHPGNCISLLRINVASNSSQNVELMLQESCTDHSGSLVVYATVNVEAIQLAMNTDDPSSIPLLPLGFVITPLPLPPTTAAANSNDGISPPPIPASCDDTRNLPHSGCLLTVGLQVLASTIPTAKLNLSNVTSINHLLCNTVHQINDALIGGSGSGSVGCPDDDGGGIAGSPEEPATAAPPDQTD</sequence>
<organism evidence="1 2">
    <name type="scientific">Vaccinium darrowii</name>
    <dbReference type="NCBI Taxonomy" id="229202"/>
    <lineage>
        <taxon>Eukaryota</taxon>
        <taxon>Viridiplantae</taxon>
        <taxon>Streptophyta</taxon>
        <taxon>Embryophyta</taxon>
        <taxon>Tracheophyta</taxon>
        <taxon>Spermatophyta</taxon>
        <taxon>Magnoliopsida</taxon>
        <taxon>eudicotyledons</taxon>
        <taxon>Gunneridae</taxon>
        <taxon>Pentapetalae</taxon>
        <taxon>asterids</taxon>
        <taxon>Ericales</taxon>
        <taxon>Ericaceae</taxon>
        <taxon>Vaccinioideae</taxon>
        <taxon>Vaccinieae</taxon>
        <taxon>Vaccinium</taxon>
    </lineage>
</organism>
<gene>
    <name evidence="1" type="ORF">Vadar_025348</name>
</gene>
<keyword evidence="2" id="KW-1185">Reference proteome</keyword>
<name>A0ACB7X3Z1_9ERIC</name>
<accession>A0ACB7X3Z1</accession>
<comment type="caution">
    <text evidence="1">The sequence shown here is derived from an EMBL/GenBank/DDBJ whole genome shotgun (WGS) entry which is preliminary data.</text>
</comment>
<reference evidence="1 2" key="1">
    <citation type="journal article" date="2021" name="Hortic Res">
        <title>High-quality reference genome and annotation aids understanding of berry development for evergreen blueberry (Vaccinium darrowii).</title>
        <authorList>
            <person name="Yu J."/>
            <person name="Hulse-Kemp A.M."/>
            <person name="Babiker E."/>
            <person name="Staton M."/>
        </authorList>
    </citation>
    <scope>NUCLEOTIDE SEQUENCE [LARGE SCALE GENOMIC DNA]</scope>
    <source>
        <strain evidence="2">cv. NJ 8807/NJ 8810</strain>
        <tissue evidence="1">Young leaf</tissue>
    </source>
</reference>
<protein>
    <submittedName>
        <fullName evidence="1">Uncharacterized protein</fullName>
    </submittedName>
</protein>
<evidence type="ECO:0000313" key="2">
    <source>
        <dbReference type="Proteomes" id="UP000828048"/>
    </source>
</evidence>
<proteinExistence type="predicted"/>
<evidence type="ECO:0000313" key="1">
    <source>
        <dbReference type="EMBL" id="KAH7835348.1"/>
    </source>
</evidence>
<dbReference type="Proteomes" id="UP000828048">
    <property type="component" value="Chromosome 2"/>
</dbReference>
<dbReference type="EMBL" id="CM037152">
    <property type="protein sequence ID" value="KAH7835348.1"/>
    <property type="molecule type" value="Genomic_DNA"/>
</dbReference>